<dbReference type="PANTHER" id="PTHR24252:SF7">
    <property type="entry name" value="HYALIN"/>
    <property type="match status" value="1"/>
</dbReference>
<sequence length="284" mass="31352">MKLTLLLVIFATATLAQDLTPFDFDWRELKSVWESPELLPTLKKIDPSYDATVRGGRIVGGSIAEVGQFPFSVLVVMDEGYWCGGSLLNAYWVLTAANCVAGRRQASIFSFNDLNVGFYWVSSSAKFIIHESYSVIGSNIVNDIALIKTTTAAPNNAYTSYISLPRNEVSNTFAGTTATIQGFGRYSDTGGPDKSSAICFSSSPDKQSEEVHAKGTTEVDYSLVMSTPTVHQDVSLELFHSGQDYVKQDILRSTQELQASLIGLTTKWHQIKNIFRLFNFFMVC</sequence>
<evidence type="ECO:0000256" key="3">
    <source>
        <dbReference type="SAM" id="SignalP"/>
    </source>
</evidence>
<dbReference type="STRING" id="568069.A0A1J1HF78"/>
<dbReference type="PRINTS" id="PR00722">
    <property type="entry name" value="CHYMOTRYPSIN"/>
</dbReference>
<dbReference type="InterPro" id="IPR043504">
    <property type="entry name" value="Peptidase_S1_PA_chymotrypsin"/>
</dbReference>
<feature type="chain" id="PRO_5012723834" evidence="3">
    <location>
        <begin position="17"/>
        <end position="284"/>
    </location>
</feature>
<evidence type="ECO:0000256" key="2">
    <source>
        <dbReference type="ARBA" id="ARBA00024195"/>
    </source>
</evidence>
<dbReference type="InterPro" id="IPR001314">
    <property type="entry name" value="Peptidase_S1A"/>
</dbReference>
<dbReference type="PANTHER" id="PTHR24252">
    <property type="entry name" value="ACROSIN-RELATED"/>
    <property type="match status" value="1"/>
</dbReference>
<gene>
    <name evidence="5" type="primary">similar to Trypsin</name>
    <name evidence="5" type="ORF">CLUMA_CG000460</name>
</gene>
<dbReference type="Gene3D" id="2.40.10.10">
    <property type="entry name" value="Trypsin-like serine proteases"/>
    <property type="match status" value="2"/>
</dbReference>
<dbReference type="SUPFAM" id="SSF50494">
    <property type="entry name" value="Trypsin-like serine proteases"/>
    <property type="match status" value="1"/>
</dbReference>
<name>A0A1J1HF78_9DIPT</name>
<dbReference type="InterPro" id="IPR009003">
    <property type="entry name" value="Peptidase_S1_PA"/>
</dbReference>
<keyword evidence="3" id="KW-0732">Signal</keyword>
<dbReference type="OrthoDB" id="5565075at2759"/>
<dbReference type="Pfam" id="PF00089">
    <property type="entry name" value="Trypsin"/>
    <property type="match status" value="1"/>
</dbReference>
<evidence type="ECO:0000313" key="6">
    <source>
        <dbReference type="Proteomes" id="UP000183832"/>
    </source>
</evidence>
<feature type="domain" description="Peptidase S1" evidence="4">
    <location>
        <begin position="58"/>
        <end position="284"/>
    </location>
</feature>
<dbReference type="EMBL" id="CVRI01000002">
    <property type="protein sequence ID" value="CRK86623.1"/>
    <property type="molecule type" value="Genomic_DNA"/>
</dbReference>
<evidence type="ECO:0000313" key="5">
    <source>
        <dbReference type="EMBL" id="CRK86623.1"/>
    </source>
</evidence>
<dbReference type="AlphaFoldDB" id="A0A1J1HF78"/>
<dbReference type="GO" id="GO:0004252">
    <property type="term" value="F:serine-type endopeptidase activity"/>
    <property type="evidence" value="ECO:0007669"/>
    <property type="project" value="InterPro"/>
</dbReference>
<feature type="signal peptide" evidence="3">
    <location>
        <begin position="1"/>
        <end position="16"/>
    </location>
</feature>
<protein>
    <submittedName>
        <fullName evidence="5">CLUMA_CG000460, isoform A</fullName>
    </submittedName>
</protein>
<keyword evidence="6" id="KW-1185">Reference proteome</keyword>
<accession>A0A1J1HF78</accession>
<proteinExistence type="inferred from homology"/>
<dbReference type="InterPro" id="IPR001254">
    <property type="entry name" value="Trypsin_dom"/>
</dbReference>
<organism evidence="5 6">
    <name type="scientific">Clunio marinus</name>
    <dbReference type="NCBI Taxonomy" id="568069"/>
    <lineage>
        <taxon>Eukaryota</taxon>
        <taxon>Metazoa</taxon>
        <taxon>Ecdysozoa</taxon>
        <taxon>Arthropoda</taxon>
        <taxon>Hexapoda</taxon>
        <taxon>Insecta</taxon>
        <taxon>Pterygota</taxon>
        <taxon>Neoptera</taxon>
        <taxon>Endopterygota</taxon>
        <taxon>Diptera</taxon>
        <taxon>Nematocera</taxon>
        <taxon>Chironomoidea</taxon>
        <taxon>Chironomidae</taxon>
        <taxon>Clunio</taxon>
    </lineage>
</organism>
<reference evidence="5 6" key="1">
    <citation type="submission" date="2015-04" db="EMBL/GenBank/DDBJ databases">
        <authorList>
            <person name="Syromyatnikov M.Y."/>
            <person name="Popov V.N."/>
        </authorList>
    </citation>
    <scope>NUCLEOTIDE SEQUENCE [LARGE SCALE GENOMIC DNA]</scope>
</reference>
<comment type="similarity">
    <text evidence="2">Belongs to the peptidase S1 family. CLIP subfamily.</text>
</comment>
<dbReference type="Proteomes" id="UP000183832">
    <property type="component" value="Unassembled WGS sequence"/>
</dbReference>
<dbReference type="GO" id="GO:0006508">
    <property type="term" value="P:proteolysis"/>
    <property type="evidence" value="ECO:0007669"/>
    <property type="project" value="InterPro"/>
</dbReference>
<evidence type="ECO:0000259" key="4">
    <source>
        <dbReference type="PROSITE" id="PS50240"/>
    </source>
</evidence>
<evidence type="ECO:0000256" key="1">
    <source>
        <dbReference type="ARBA" id="ARBA00023157"/>
    </source>
</evidence>
<dbReference type="PROSITE" id="PS50240">
    <property type="entry name" value="TRYPSIN_DOM"/>
    <property type="match status" value="1"/>
</dbReference>
<keyword evidence="1" id="KW-1015">Disulfide bond</keyword>
<dbReference type="SMART" id="SM00020">
    <property type="entry name" value="Tryp_SPc"/>
    <property type="match status" value="1"/>
</dbReference>